<dbReference type="SUPFAM" id="SSF54631">
    <property type="entry name" value="CBS-domain pair"/>
    <property type="match status" value="1"/>
</dbReference>
<reference evidence="4 5" key="1">
    <citation type="submission" date="2019-02" db="EMBL/GenBank/DDBJ databases">
        <title>Thermus sp. a novel from hot spring.</title>
        <authorList>
            <person name="Zhao Z."/>
        </authorList>
    </citation>
    <scope>NUCLEOTIDE SEQUENCE [LARGE SCALE GENOMIC DNA]</scope>
    <source>
        <strain evidence="4 5">CFH 72773T</strain>
    </source>
</reference>
<keyword evidence="5" id="KW-1185">Reference proteome</keyword>
<dbReference type="InterPro" id="IPR044725">
    <property type="entry name" value="CBSX3_CBS_dom"/>
</dbReference>
<sequence>MTVFQILLRKGMYVHSVPPDTKVRQALERMISLDIGALLVTQGGRLLGIFSEKGFARGVMCGSSGCFLDRPVADVMEWSVFTINPKQTVLDAMTLMTEKRVRHLPVLDDKGHVIGVLSIGDVVNALLKEQAFLIQQLEAYIRGDS</sequence>
<dbReference type="OrthoDB" id="9802114at2"/>
<dbReference type="SMART" id="SM00116">
    <property type="entry name" value="CBS"/>
    <property type="match status" value="2"/>
</dbReference>
<dbReference type="InterPro" id="IPR046342">
    <property type="entry name" value="CBS_dom_sf"/>
</dbReference>
<dbReference type="PANTHER" id="PTHR43080:SF2">
    <property type="entry name" value="CBS DOMAIN-CONTAINING PROTEIN"/>
    <property type="match status" value="1"/>
</dbReference>
<dbReference type="AlphaFoldDB" id="A0A4Q9B3R4"/>
<dbReference type="PANTHER" id="PTHR43080">
    <property type="entry name" value="CBS DOMAIN-CONTAINING PROTEIN CBSX3, MITOCHONDRIAL"/>
    <property type="match status" value="1"/>
</dbReference>
<evidence type="ECO:0000256" key="2">
    <source>
        <dbReference type="PROSITE-ProRule" id="PRU00703"/>
    </source>
</evidence>
<accession>A0A4Q9B3R4</accession>
<keyword evidence="1 2" id="KW-0129">CBS domain</keyword>
<name>A0A4Q9B3R4_9DEIN</name>
<organism evidence="4 5">
    <name type="scientific">Thermus thermamylovorans</name>
    <dbReference type="NCBI Taxonomy" id="2509362"/>
    <lineage>
        <taxon>Bacteria</taxon>
        <taxon>Thermotogati</taxon>
        <taxon>Deinococcota</taxon>
        <taxon>Deinococci</taxon>
        <taxon>Thermales</taxon>
        <taxon>Thermaceae</taxon>
        <taxon>Thermus</taxon>
    </lineage>
</organism>
<evidence type="ECO:0000313" key="5">
    <source>
        <dbReference type="Proteomes" id="UP000292858"/>
    </source>
</evidence>
<protein>
    <submittedName>
        <fullName evidence="4">CBS domain-containing protein</fullName>
    </submittedName>
</protein>
<dbReference type="PROSITE" id="PS51371">
    <property type="entry name" value="CBS"/>
    <property type="match status" value="1"/>
</dbReference>
<evidence type="ECO:0000313" key="4">
    <source>
        <dbReference type="EMBL" id="TBH20184.1"/>
    </source>
</evidence>
<dbReference type="InterPro" id="IPR000644">
    <property type="entry name" value="CBS_dom"/>
</dbReference>
<comment type="caution">
    <text evidence="4">The sequence shown here is derived from an EMBL/GenBank/DDBJ whole genome shotgun (WGS) entry which is preliminary data.</text>
</comment>
<dbReference type="Gene3D" id="3.10.580.10">
    <property type="entry name" value="CBS-domain"/>
    <property type="match status" value="1"/>
</dbReference>
<dbReference type="InterPro" id="IPR051257">
    <property type="entry name" value="Diverse_CBS-Domain"/>
</dbReference>
<evidence type="ECO:0000256" key="1">
    <source>
        <dbReference type="ARBA" id="ARBA00023122"/>
    </source>
</evidence>
<dbReference type="CDD" id="cd04623">
    <property type="entry name" value="CBS_pair_bac_euk"/>
    <property type="match status" value="1"/>
</dbReference>
<dbReference type="Pfam" id="PF00571">
    <property type="entry name" value="CBS"/>
    <property type="match status" value="2"/>
</dbReference>
<feature type="domain" description="CBS" evidence="3">
    <location>
        <begin position="76"/>
        <end position="132"/>
    </location>
</feature>
<proteinExistence type="predicted"/>
<dbReference type="EMBL" id="SIJL01000008">
    <property type="protein sequence ID" value="TBH20184.1"/>
    <property type="molecule type" value="Genomic_DNA"/>
</dbReference>
<dbReference type="Proteomes" id="UP000292858">
    <property type="component" value="Unassembled WGS sequence"/>
</dbReference>
<gene>
    <name evidence="4" type="ORF">ETP66_07435</name>
</gene>
<dbReference type="RefSeq" id="WP_130842007.1">
    <property type="nucleotide sequence ID" value="NZ_SIJL01000008.1"/>
</dbReference>
<evidence type="ECO:0000259" key="3">
    <source>
        <dbReference type="PROSITE" id="PS51371"/>
    </source>
</evidence>